<evidence type="ECO:0000313" key="1">
    <source>
        <dbReference type="EMBL" id="ETW83840.1"/>
    </source>
</evidence>
<dbReference type="InParanoid" id="W4KEV9"/>
<evidence type="ECO:0000313" key="2">
    <source>
        <dbReference type="Proteomes" id="UP000030671"/>
    </source>
</evidence>
<accession>W4KEV9</accession>
<organism evidence="1 2">
    <name type="scientific">Heterobasidion irregulare (strain TC 32-1)</name>
    <dbReference type="NCBI Taxonomy" id="747525"/>
    <lineage>
        <taxon>Eukaryota</taxon>
        <taxon>Fungi</taxon>
        <taxon>Dikarya</taxon>
        <taxon>Basidiomycota</taxon>
        <taxon>Agaricomycotina</taxon>
        <taxon>Agaricomycetes</taxon>
        <taxon>Russulales</taxon>
        <taxon>Bondarzewiaceae</taxon>
        <taxon>Heterobasidion</taxon>
        <taxon>Heterobasidion annosum species complex</taxon>
    </lineage>
</organism>
<dbReference type="KEGG" id="hir:HETIRDRAFT_415579"/>
<dbReference type="GeneID" id="20673259"/>
<dbReference type="EMBL" id="KI925456">
    <property type="protein sequence ID" value="ETW83840.1"/>
    <property type="molecule type" value="Genomic_DNA"/>
</dbReference>
<name>W4KEV9_HETIT</name>
<dbReference type="AlphaFoldDB" id="W4KEV9"/>
<dbReference type="HOGENOM" id="CLU_2346954_0_0_1"/>
<dbReference type="RefSeq" id="XP_009543581.1">
    <property type="nucleotide sequence ID" value="XM_009545286.1"/>
</dbReference>
<dbReference type="Proteomes" id="UP000030671">
    <property type="component" value="Unassembled WGS sequence"/>
</dbReference>
<sequence>MPLVREGIHLPALLIPFRWYYIDYDLWLRRSITSLGGTSWHHATLSAWDIIALFSNSPSLAYFLISPKGICFSRLSSCATVQWTCTYFNWIVVEVLV</sequence>
<gene>
    <name evidence="1" type="ORF">HETIRDRAFT_415579</name>
</gene>
<reference evidence="1 2" key="1">
    <citation type="journal article" date="2012" name="New Phytol.">
        <title>Insight into trade-off between wood decay and parasitism from the genome of a fungal forest pathogen.</title>
        <authorList>
            <person name="Olson A."/>
            <person name="Aerts A."/>
            <person name="Asiegbu F."/>
            <person name="Belbahri L."/>
            <person name="Bouzid O."/>
            <person name="Broberg A."/>
            <person name="Canback B."/>
            <person name="Coutinho P.M."/>
            <person name="Cullen D."/>
            <person name="Dalman K."/>
            <person name="Deflorio G."/>
            <person name="van Diepen L.T."/>
            <person name="Dunand C."/>
            <person name="Duplessis S."/>
            <person name="Durling M."/>
            <person name="Gonthier P."/>
            <person name="Grimwood J."/>
            <person name="Fossdal C.G."/>
            <person name="Hansson D."/>
            <person name="Henrissat B."/>
            <person name="Hietala A."/>
            <person name="Himmelstrand K."/>
            <person name="Hoffmeister D."/>
            <person name="Hogberg N."/>
            <person name="James T.Y."/>
            <person name="Karlsson M."/>
            <person name="Kohler A."/>
            <person name="Kues U."/>
            <person name="Lee Y.H."/>
            <person name="Lin Y.C."/>
            <person name="Lind M."/>
            <person name="Lindquist E."/>
            <person name="Lombard V."/>
            <person name="Lucas S."/>
            <person name="Lunden K."/>
            <person name="Morin E."/>
            <person name="Murat C."/>
            <person name="Park J."/>
            <person name="Raffaello T."/>
            <person name="Rouze P."/>
            <person name="Salamov A."/>
            <person name="Schmutz J."/>
            <person name="Solheim H."/>
            <person name="Stahlberg J."/>
            <person name="Velez H."/>
            <person name="de Vries R.P."/>
            <person name="Wiebenga A."/>
            <person name="Woodward S."/>
            <person name="Yakovlev I."/>
            <person name="Garbelotto M."/>
            <person name="Martin F."/>
            <person name="Grigoriev I.V."/>
            <person name="Stenlid J."/>
        </authorList>
    </citation>
    <scope>NUCLEOTIDE SEQUENCE [LARGE SCALE GENOMIC DNA]</scope>
    <source>
        <strain evidence="1 2">TC 32-1</strain>
    </source>
</reference>
<protein>
    <submittedName>
        <fullName evidence="1">Uncharacterized protein</fullName>
    </submittedName>
</protein>
<keyword evidence="2" id="KW-1185">Reference proteome</keyword>
<proteinExistence type="predicted"/>